<evidence type="ECO:0000256" key="1">
    <source>
        <dbReference type="ARBA" id="ARBA00009981"/>
    </source>
</evidence>
<keyword evidence="4" id="KW-1185">Reference proteome</keyword>
<evidence type="ECO:0000313" key="4">
    <source>
        <dbReference type="Proteomes" id="UP001058553"/>
    </source>
</evidence>
<proteinExistence type="inferred from homology"/>
<dbReference type="Pfam" id="PF02604">
    <property type="entry name" value="PhdYeFM_antitox"/>
    <property type="match status" value="1"/>
</dbReference>
<dbReference type="EMBL" id="CP103445">
    <property type="protein sequence ID" value="UWS35479.1"/>
    <property type="molecule type" value="Genomic_DNA"/>
</dbReference>
<comment type="similarity">
    <text evidence="1 2">Belongs to the phD/YefM antitoxin family.</text>
</comment>
<accession>A0ABY5XF58</accession>
<evidence type="ECO:0000313" key="3">
    <source>
        <dbReference type="EMBL" id="UWS35479.1"/>
    </source>
</evidence>
<evidence type="ECO:0000256" key="2">
    <source>
        <dbReference type="RuleBase" id="RU362080"/>
    </source>
</evidence>
<sequence length="73" mass="8361">MKEINVSDARQNLAAVLRQATDREPLTITRCEYFSAVMTSISEFHAWQTAKMDDEIAAIMNMHGDQTWNLTDK</sequence>
<organism evidence="3 4">
    <name type="scientific">Erwinia pyrifoliae</name>
    <dbReference type="NCBI Taxonomy" id="79967"/>
    <lineage>
        <taxon>Bacteria</taxon>
        <taxon>Pseudomonadati</taxon>
        <taxon>Pseudomonadota</taxon>
        <taxon>Gammaproteobacteria</taxon>
        <taxon>Enterobacterales</taxon>
        <taxon>Erwiniaceae</taxon>
        <taxon>Erwinia</taxon>
    </lineage>
</organism>
<dbReference type="InterPro" id="IPR036165">
    <property type="entry name" value="YefM-like_sf"/>
</dbReference>
<protein>
    <recommendedName>
        <fullName evidence="2">Antitoxin</fullName>
    </recommendedName>
</protein>
<name>A0ABY5XF58_ERWPY</name>
<dbReference type="NCBIfam" id="TIGR01552">
    <property type="entry name" value="phd_fam"/>
    <property type="match status" value="1"/>
</dbReference>
<dbReference type="InterPro" id="IPR006442">
    <property type="entry name" value="Antitoxin_Phd/YefM"/>
</dbReference>
<dbReference type="Proteomes" id="UP001058553">
    <property type="component" value="Chromosome"/>
</dbReference>
<reference evidence="3" key="1">
    <citation type="submission" date="2022-07" db="EMBL/GenBank/DDBJ databases">
        <title>Genetic diversity of Erwinia pyrifoliae.</title>
        <authorList>
            <person name="Park D.S."/>
            <person name="Ham H."/>
        </authorList>
    </citation>
    <scope>NUCLEOTIDE SEQUENCE</scope>
    <source>
        <strain evidence="3">CP201486</strain>
    </source>
</reference>
<dbReference type="SUPFAM" id="SSF143120">
    <property type="entry name" value="YefM-like"/>
    <property type="match status" value="1"/>
</dbReference>
<gene>
    <name evidence="3" type="ORF">NYP84_18830</name>
</gene>
<comment type="function">
    <text evidence="2">Antitoxin component of a type II toxin-antitoxin (TA) system.</text>
</comment>
<dbReference type="Gene3D" id="3.40.1620.10">
    <property type="entry name" value="YefM-like domain"/>
    <property type="match status" value="1"/>
</dbReference>